<comment type="similarity">
    <text evidence="2 9">Belongs to the FGGY kinase family.</text>
</comment>
<evidence type="ECO:0000256" key="8">
    <source>
        <dbReference type="ARBA" id="ARBA00052101"/>
    </source>
</evidence>
<feature type="binding site" evidence="9">
    <location>
        <position position="413"/>
    </location>
    <ligand>
        <name>ADP</name>
        <dbReference type="ChEBI" id="CHEBI:456216"/>
    </ligand>
</feature>
<dbReference type="Gene3D" id="3.30.420.40">
    <property type="match status" value="2"/>
</dbReference>
<keyword evidence="3 9" id="KW-0808">Transferase</keyword>
<keyword evidence="4 9" id="KW-0547">Nucleotide-binding</keyword>
<dbReference type="PROSITE" id="PS00933">
    <property type="entry name" value="FGGY_KINASES_1"/>
    <property type="match status" value="1"/>
</dbReference>
<evidence type="ECO:0000256" key="1">
    <source>
        <dbReference type="ARBA" id="ARBA00005190"/>
    </source>
</evidence>
<feature type="binding site" evidence="9">
    <location>
        <position position="83"/>
    </location>
    <ligand>
        <name>sn-glycerol 3-phosphate</name>
        <dbReference type="ChEBI" id="CHEBI:57597"/>
    </ligand>
</feature>
<evidence type="ECO:0000313" key="12">
    <source>
        <dbReference type="EMBL" id="SDT34236.1"/>
    </source>
</evidence>
<protein>
    <recommendedName>
        <fullName evidence="9">Glycerol kinase</fullName>
        <ecNumber evidence="9">2.7.1.30</ecNumber>
    </recommendedName>
    <alternativeName>
        <fullName evidence="9">ATP:glycerol 3-phosphotransferase</fullName>
    </alternativeName>
    <alternativeName>
        <fullName evidence="9">Glycerokinase</fullName>
        <shortName evidence="9">GK</shortName>
    </alternativeName>
</protein>
<keyword evidence="6 9" id="KW-0319">Glycerol metabolism</keyword>
<dbReference type="EC" id="2.7.1.30" evidence="9"/>
<keyword evidence="5 9" id="KW-0418">Kinase</keyword>
<dbReference type="NCBIfam" id="NF000756">
    <property type="entry name" value="PRK00047.1"/>
    <property type="match status" value="1"/>
</dbReference>
<dbReference type="GO" id="GO:0005524">
    <property type="term" value="F:ATP binding"/>
    <property type="evidence" value="ECO:0007669"/>
    <property type="project" value="UniProtKB-UniRule"/>
</dbReference>
<dbReference type="FunFam" id="3.30.420.40:FF:000007">
    <property type="entry name" value="Glycerol kinase"/>
    <property type="match status" value="1"/>
</dbReference>
<sequence length="504" mass="55465">MEEYILALDQGTTSSRAIIFDHDGKIRSVAQKEFKQIFPQSGWVEHDPNEIWSTQAGVAAEATVKMGINGTNIKAIGITNQRETTIVWDRNTGEPVYNAIVWQDRRTAAFCDQLKKDGKEAMVRAKTGLVIDSYFSGTKIRWILDNVEGARDKANAGELAFGTVDSWLVWKFTRGKVHVTDVTNASRTMLFNIRTQQWDDELLAMLDVPKSMLPEVKQSSEIYGETATTIFASKIPIAGIAGDQSAALFGQMCIEKAMVKNTYGTGCFMLMNIGDEFIESKNNLLTTIAWKINGKVQYAFEGSIFIGGAVVQWLRDGLGIIKSSSEVEALALSVPDTQGVYFVPAFAGLGAPYWKPDVRGTIVGLSRGTTAGHIARAATESIAYQTMDVLKAMEADAGMEIKELRVDGGATANDLLMQFQSNLLNCKVIRPVIVETTALGAAYLAGLAVGYWKNVEEIQQLWKSEKEFIPKEDLPNIKNGILGWKKAIHAAQSWNDDVPEEELV</sequence>
<dbReference type="InterPro" id="IPR005999">
    <property type="entry name" value="Glycerol_kin"/>
</dbReference>
<feature type="binding site" evidence="9">
    <location>
        <position position="16"/>
    </location>
    <ligand>
        <name>ADP</name>
        <dbReference type="ChEBI" id="CHEBI:456216"/>
    </ligand>
</feature>
<feature type="binding site" evidence="9">
    <location>
        <position position="265"/>
    </location>
    <ligand>
        <name>ADP</name>
        <dbReference type="ChEBI" id="CHEBI:456216"/>
    </ligand>
</feature>
<dbReference type="InterPro" id="IPR043129">
    <property type="entry name" value="ATPase_NBD"/>
</dbReference>
<dbReference type="Pfam" id="PF02782">
    <property type="entry name" value="FGGY_C"/>
    <property type="match status" value="1"/>
</dbReference>
<feature type="binding site" evidence="9">
    <location>
        <position position="244"/>
    </location>
    <ligand>
        <name>glycerol</name>
        <dbReference type="ChEBI" id="CHEBI:17754"/>
    </ligand>
</feature>
<dbReference type="AlphaFoldDB" id="A0A1H1ZLX5"/>
<dbReference type="HAMAP" id="MF_00186">
    <property type="entry name" value="Glycerol_kin"/>
    <property type="match status" value="1"/>
</dbReference>
<feature type="binding site" evidence="9">
    <location>
        <position position="134"/>
    </location>
    <ligand>
        <name>glycerol</name>
        <dbReference type="ChEBI" id="CHEBI:17754"/>
    </ligand>
</feature>
<feature type="binding site" evidence="9">
    <location>
        <position position="243"/>
    </location>
    <ligand>
        <name>glycerol</name>
        <dbReference type="ChEBI" id="CHEBI:17754"/>
    </ligand>
</feature>
<name>A0A1H1ZLX5_MUCMA</name>
<evidence type="ECO:0000313" key="13">
    <source>
        <dbReference type="Proteomes" id="UP000199679"/>
    </source>
</evidence>
<evidence type="ECO:0000256" key="6">
    <source>
        <dbReference type="ARBA" id="ARBA00022798"/>
    </source>
</evidence>
<dbReference type="InterPro" id="IPR000577">
    <property type="entry name" value="Carb_kinase_FGGY"/>
</dbReference>
<feature type="binding site" evidence="9">
    <location>
        <position position="265"/>
    </location>
    <ligand>
        <name>ATP</name>
        <dbReference type="ChEBI" id="CHEBI:30616"/>
    </ligand>
</feature>
<comment type="activity regulation">
    <text evidence="9">Inhibited by fructose 1,6-bisphosphate (FBP).</text>
</comment>
<keyword evidence="7 9" id="KW-0067">ATP-binding</keyword>
<feature type="domain" description="Carbohydrate kinase FGGY N-terminal" evidence="10">
    <location>
        <begin position="4"/>
        <end position="250"/>
    </location>
</feature>
<feature type="binding site" evidence="9">
    <location>
        <position position="12"/>
    </location>
    <ligand>
        <name>ATP</name>
        <dbReference type="ChEBI" id="CHEBI:30616"/>
    </ligand>
</feature>
<feature type="binding site" evidence="9">
    <location>
        <position position="134"/>
    </location>
    <ligand>
        <name>sn-glycerol 3-phosphate</name>
        <dbReference type="ChEBI" id="CHEBI:57597"/>
    </ligand>
</feature>
<dbReference type="EMBL" id="LT629740">
    <property type="protein sequence ID" value="SDT34236.1"/>
    <property type="molecule type" value="Genomic_DNA"/>
</dbReference>
<dbReference type="PANTHER" id="PTHR10196">
    <property type="entry name" value="SUGAR KINASE"/>
    <property type="match status" value="1"/>
</dbReference>
<accession>A0A1H1ZLX5</accession>
<comment type="catalytic activity">
    <reaction evidence="8 9">
        <text>glycerol + ATP = sn-glycerol 3-phosphate + ADP + H(+)</text>
        <dbReference type="Rhea" id="RHEA:21644"/>
        <dbReference type="ChEBI" id="CHEBI:15378"/>
        <dbReference type="ChEBI" id="CHEBI:17754"/>
        <dbReference type="ChEBI" id="CHEBI:30616"/>
        <dbReference type="ChEBI" id="CHEBI:57597"/>
        <dbReference type="ChEBI" id="CHEBI:456216"/>
        <dbReference type="EC" id="2.7.1.30"/>
    </reaction>
</comment>
<keyword evidence="13" id="KW-1185">Reference proteome</keyword>
<dbReference type="RefSeq" id="WP_091374810.1">
    <property type="nucleotide sequence ID" value="NZ_LT629740.1"/>
</dbReference>
<feature type="binding site" evidence="9">
    <location>
        <position position="409"/>
    </location>
    <ligand>
        <name>ATP</name>
        <dbReference type="ChEBI" id="CHEBI:30616"/>
    </ligand>
</feature>
<dbReference type="GO" id="GO:0004370">
    <property type="term" value="F:glycerol kinase activity"/>
    <property type="evidence" value="ECO:0007669"/>
    <property type="project" value="UniProtKB-UniRule"/>
</dbReference>
<evidence type="ECO:0000256" key="2">
    <source>
        <dbReference type="ARBA" id="ARBA00009156"/>
    </source>
</evidence>
<feature type="binding site" evidence="9">
    <location>
        <position position="13"/>
    </location>
    <ligand>
        <name>ATP</name>
        <dbReference type="ChEBI" id="CHEBI:30616"/>
    </ligand>
</feature>
<evidence type="ECO:0000259" key="10">
    <source>
        <dbReference type="Pfam" id="PF00370"/>
    </source>
</evidence>
<dbReference type="OrthoDB" id="9805576at2"/>
<gene>
    <name evidence="9" type="primary">glpK</name>
    <name evidence="12" type="ORF">SAMN05216490_3149</name>
</gene>
<dbReference type="STRING" id="652787.SAMN05216490_3149"/>
<dbReference type="PIRSF" id="PIRSF000538">
    <property type="entry name" value="GlpK"/>
    <property type="match status" value="1"/>
</dbReference>
<dbReference type="Pfam" id="PF00370">
    <property type="entry name" value="FGGY_N"/>
    <property type="match status" value="1"/>
</dbReference>
<dbReference type="InterPro" id="IPR018484">
    <property type="entry name" value="FGGY_N"/>
</dbReference>
<dbReference type="SUPFAM" id="SSF53067">
    <property type="entry name" value="Actin-like ATPase domain"/>
    <property type="match status" value="2"/>
</dbReference>
<evidence type="ECO:0000256" key="4">
    <source>
        <dbReference type="ARBA" id="ARBA00022741"/>
    </source>
</evidence>
<dbReference type="FunFam" id="3.30.420.40:FF:000008">
    <property type="entry name" value="Glycerol kinase"/>
    <property type="match status" value="1"/>
</dbReference>
<evidence type="ECO:0000256" key="7">
    <source>
        <dbReference type="ARBA" id="ARBA00022840"/>
    </source>
</evidence>
<dbReference type="InterPro" id="IPR018485">
    <property type="entry name" value="FGGY_C"/>
</dbReference>
<feature type="domain" description="Carbohydrate kinase FGGY C-terminal" evidence="11">
    <location>
        <begin position="260"/>
        <end position="448"/>
    </location>
</feature>
<feature type="binding site" evidence="9">
    <location>
        <position position="243"/>
    </location>
    <ligand>
        <name>sn-glycerol 3-phosphate</name>
        <dbReference type="ChEBI" id="CHEBI:57597"/>
    </ligand>
</feature>
<evidence type="ECO:0000256" key="3">
    <source>
        <dbReference type="ARBA" id="ARBA00022679"/>
    </source>
</evidence>
<feature type="binding site" evidence="9">
    <location>
        <position position="409"/>
    </location>
    <ligand>
        <name>ADP</name>
        <dbReference type="ChEBI" id="CHEBI:456216"/>
    </ligand>
</feature>
<feature type="binding site" evidence="9">
    <location>
        <position position="308"/>
    </location>
    <ligand>
        <name>ATP</name>
        <dbReference type="ChEBI" id="CHEBI:30616"/>
    </ligand>
</feature>
<evidence type="ECO:0000259" key="11">
    <source>
        <dbReference type="Pfam" id="PF02782"/>
    </source>
</evidence>
<dbReference type="CDD" id="cd07786">
    <property type="entry name" value="FGGY_EcGK_like"/>
    <property type="match status" value="1"/>
</dbReference>
<organism evidence="12 13">
    <name type="scientific">Mucilaginibacter mallensis</name>
    <dbReference type="NCBI Taxonomy" id="652787"/>
    <lineage>
        <taxon>Bacteria</taxon>
        <taxon>Pseudomonadati</taxon>
        <taxon>Bacteroidota</taxon>
        <taxon>Sphingobacteriia</taxon>
        <taxon>Sphingobacteriales</taxon>
        <taxon>Sphingobacteriaceae</taxon>
        <taxon>Mucilaginibacter</taxon>
    </lineage>
</organism>
<comment type="function">
    <text evidence="9">Key enzyme in the regulation of glycerol uptake and metabolism. Catalyzes the phosphorylation of glycerol to yield sn-glycerol 3-phosphate.</text>
</comment>
<dbReference type="NCBIfam" id="TIGR01311">
    <property type="entry name" value="glycerol_kin"/>
    <property type="match status" value="1"/>
</dbReference>
<feature type="binding site" evidence="9">
    <location>
        <position position="308"/>
    </location>
    <ligand>
        <name>ADP</name>
        <dbReference type="ChEBI" id="CHEBI:456216"/>
    </ligand>
</feature>
<feature type="binding site" evidence="9">
    <location>
        <position position="12"/>
    </location>
    <ligand>
        <name>ADP</name>
        <dbReference type="ChEBI" id="CHEBI:456216"/>
    </ligand>
</feature>
<comment type="pathway">
    <text evidence="1 9">Polyol metabolism; glycerol degradation via glycerol kinase pathway; sn-glycerol 3-phosphate from glycerol: step 1/1.</text>
</comment>
<reference evidence="12 13" key="1">
    <citation type="submission" date="2016-10" db="EMBL/GenBank/DDBJ databases">
        <authorList>
            <person name="de Groot N.N."/>
        </authorList>
    </citation>
    <scope>NUCLEOTIDE SEQUENCE [LARGE SCALE GENOMIC DNA]</scope>
    <source>
        <strain evidence="12 13">MP1X4</strain>
    </source>
</reference>
<feature type="binding site" evidence="9">
    <location>
        <position position="312"/>
    </location>
    <ligand>
        <name>ATP</name>
        <dbReference type="ChEBI" id="CHEBI:30616"/>
    </ligand>
</feature>
<feature type="binding site" evidence="9">
    <location>
        <position position="12"/>
    </location>
    <ligand>
        <name>sn-glycerol 3-phosphate</name>
        <dbReference type="ChEBI" id="CHEBI:57597"/>
    </ligand>
</feature>
<dbReference type="InterPro" id="IPR018483">
    <property type="entry name" value="Carb_kinase_FGGY_CS"/>
</dbReference>
<evidence type="ECO:0000256" key="9">
    <source>
        <dbReference type="HAMAP-Rule" id="MF_00186"/>
    </source>
</evidence>
<feature type="binding site" evidence="9">
    <location>
        <position position="83"/>
    </location>
    <ligand>
        <name>glycerol</name>
        <dbReference type="ChEBI" id="CHEBI:17754"/>
    </ligand>
</feature>
<dbReference type="GO" id="GO:0006072">
    <property type="term" value="P:glycerol-3-phosphate metabolic process"/>
    <property type="evidence" value="ECO:0007669"/>
    <property type="project" value="InterPro"/>
</dbReference>
<dbReference type="UniPathway" id="UPA00618">
    <property type="reaction ID" value="UER00672"/>
</dbReference>
<evidence type="ECO:0000256" key="5">
    <source>
        <dbReference type="ARBA" id="ARBA00022777"/>
    </source>
</evidence>
<dbReference type="GO" id="GO:0005829">
    <property type="term" value="C:cytosol"/>
    <property type="evidence" value="ECO:0007669"/>
    <property type="project" value="TreeGrafter"/>
</dbReference>
<dbReference type="GO" id="GO:0019563">
    <property type="term" value="P:glycerol catabolic process"/>
    <property type="evidence" value="ECO:0007669"/>
    <property type="project" value="UniProtKB-UniRule"/>
</dbReference>
<dbReference type="Proteomes" id="UP000199679">
    <property type="component" value="Chromosome I"/>
</dbReference>
<dbReference type="PANTHER" id="PTHR10196:SF69">
    <property type="entry name" value="GLYCEROL KINASE"/>
    <property type="match status" value="1"/>
</dbReference>
<proteinExistence type="inferred from homology"/>
<feature type="binding site" evidence="9">
    <location>
        <position position="14"/>
    </location>
    <ligand>
        <name>ATP</name>
        <dbReference type="ChEBI" id="CHEBI:30616"/>
    </ligand>
</feature>
<feature type="binding site" evidence="9">
    <location>
        <position position="82"/>
    </location>
    <ligand>
        <name>glycerol</name>
        <dbReference type="ChEBI" id="CHEBI:17754"/>
    </ligand>
</feature>
<feature type="binding site" evidence="9">
    <location>
        <position position="82"/>
    </location>
    <ligand>
        <name>sn-glycerol 3-phosphate</name>
        <dbReference type="ChEBI" id="CHEBI:57597"/>
    </ligand>
</feature>